<evidence type="ECO:0000259" key="1">
    <source>
        <dbReference type="Pfam" id="PF10276"/>
    </source>
</evidence>
<accession>A0A286GTD9</accession>
<dbReference type="Pfam" id="PF10276">
    <property type="entry name" value="zf-CHCC"/>
    <property type="match status" value="1"/>
</dbReference>
<protein>
    <submittedName>
        <fullName evidence="2">Uncharacterized conserved protein, contains Zn-finger domain</fullName>
    </submittedName>
</protein>
<evidence type="ECO:0000313" key="2">
    <source>
        <dbReference type="EMBL" id="SOD98837.1"/>
    </source>
</evidence>
<sequence length="64" mass="6781">MTQKDLIDTVAVTTNDVACDGTGASGGHPRVWLHIDPATRDVVCPYCSRRFVLDAGVTAAAVQH</sequence>
<dbReference type="InterPro" id="IPR019401">
    <property type="entry name" value="Znf_CHCC"/>
</dbReference>
<reference evidence="2 3" key="1">
    <citation type="submission" date="2017-09" db="EMBL/GenBank/DDBJ databases">
        <authorList>
            <person name="Ehlers B."/>
            <person name="Leendertz F.H."/>
        </authorList>
    </citation>
    <scope>NUCLEOTIDE SEQUENCE [LARGE SCALE GENOMIC DNA]</scope>
    <source>
        <strain evidence="2 3">USBA 140</strain>
    </source>
</reference>
<proteinExistence type="predicted"/>
<name>A0A286GTD9_9PROT</name>
<dbReference type="RefSeq" id="WP_097280505.1">
    <property type="nucleotide sequence ID" value="NZ_OCNJ01000008.1"/>
</dbReference>
<gene>
    <name evidence="2" type="ORF">SAMN05421508_108101</name>
</gene>
<dbReference type="AlphaFoldDB" id="A0A286GTD9"/>
<evidence type="ECO:0000313" key="3">
    <source>
        <dbReference type="Proteomes" id="UP000219621"/>
    </source>
</evidence>
<keyword evidence="3" id="KW-1185">Reference proteome</keyword>
<organism evidence="2 3">
    <name type="scientific">Caenispirillum bisanense</name>
    <dbReference type="NCBI Taxonomy" id="414052"/>
    <lineage>
        <taxon>Bacteria</taxon>
        <taxon>Pseudomonadati</taxon>
        <taxon>Pseudomonadota</taxon>
        <taxon>Alphaproteobacteria</taxon>
        <taxon>Rhodospirillales</taxon>
        <taxon>Novispirillaceae</taxon>
        <taxon>Caenispirillum</taxon>
    </lineage>
</organism>
<feature type="domain" description="Zinc finger CHCC-type" evidence="1">
    <location>
        <begin position="15"/>
        <end position="51"/>
    </location>
</feature>
<dbReference type="EMBL" id="OCNJ01000008">
    <property type="protein sequence ID" value="SOD98837.1"/>
    <property type="molecule type" value="Genomic_DNA"/>
</dbReference>
<dbReference type="OrthoDB" id="7391570at2"/>
<dbReference type="Gene3D" id="2.60.260.40">
    <property type="entry name" value="q5lls5 like domains"/>
    <property type="match status" value="1"/>
</dbReference>
<dbReference type="Proteomes" id="UP000219621">
    <property type="component" value="Unassembled WGS sequence"/>
</dbReference>